<reference evidence="1 2" key="1">
    <citation type="submission" date="2011-11" db="EMBL/GenBank/DDBJ databases">
        <title>The Genome Sequence of Dialister succinatiphilus YIT 11850.</title>
        <authorList>
            <consortium name="The Broad Institute Genome Sequencing Platform"/>
            <person name="Earl A."/>
            <person name="Ward D."/>
            <person name="Feldgarden M."/>
            <person name="Gevers D."/>
            <person name="Morotomi M."/>
            <person name="Young S.K."/>
            <person name="Zeng Q."/>
            <person name="Gargeya S."/>
            <person name="Fitzgerald M."/>
            <person name="Haas B."/>
            <person name="Abouelleil A."/>
            <person name="Alvarado L."/>
            <person name="Arachchi H.M."/>
            <person name="Berlin A."/>
            <person name="Brown A."/>
            <person name="Chapman S.B."/>
            <person name="Dunbar C."/>
            <person name="Gearin G."/>
            <person name="Goldberg J."/>
            <person name="Griggs A."/>
            <person name="Gujja S."/>
            <person name="Heiman D."/>
            <person name="Howarth C."/>
            <person name="Lui A."/>
            <person name="MacDonald P.J.P."/>
            <person name="Montmayeur A."/>
            <person name="Murphy C."/>
            <person name="Neiman D."/>
            <person name="Pearson M."/>
            <person name="Priest M."/>
            <person name="Roberts A."/>
            <person name="Saif S."/>
            <person name="Shea T."/>
            <person name="Sisk P."/>
            <person name="Stolte C."/>
            <person name="Sykes S."/>
            <person name="Wortman J."/>
            <person name="Nusbaum C."/>
            <person name="Birren B."/>
        </authorList>
    </citation>
    <scope>NUCLEOTIDE SEQUENCE [LARGE SCALE GENOMIC DNA]</scope>
    <source>
        <strain evidence="1 2">YIT 11850</strain>
    </source>
</reference>
<dbReference type="EMBL" id="ADLT01000052">
    <property type="protein sequence ID" value="EHO62434.1"/>
    <property type="molecule type" value="Genomic_DNA"/>
</dbReference>
<accession>H1D1S1</accession>
<gene>
    <name evidence="1" type="ORF">HMPREF9453_01559</name>
</gene>
<sequence>MMAYREAELLAMVEKDVLHPDLLFTKDYIEKDGVTSDTGKRYEEVVLSWLLAHGDSLVKTDENWSMYRTAVRRASEEGGRLIASILGQKDFARGVALDMSIHIKDSQAGEWGLFPLASMDRTGRVLTVYDVRQEGEAEMPLHRLLRVWSWKESVNRLTLASILERKSPFVLKAAVLVTGSSNERYGSSQRRSISLPLQRLSVLLGVSELYAFHGIHLAPVNPGLPLYGQYSKAELLSLIEKDGAHPESLYQKEYINRRGVTWDTEEPYCQVLGDWLLNHRDIWMTLPRGMYRWVEGARAEKILKSGFWAQARKQKVLPPFGRVLPDDLVFLGSRFQQVGRPAMMVHDMSGEGKDAVSLVRILETPESSDTLLGAVLRAFTHLVVLDEEKLLKDMKLPEGSHIESRILLERGEAQTDSFLRDLPCLSELMKAMGIGLVMVEKGYEALW</sequence>
<dbReference type="HOGENOM" id="CLU_612138_0_0_9"/>
<keyword evidence="2" id="KW-1185">Reference proteome</keyword>
<evidence type="ECO:0000313" key="1">
    <source>
        <dbReference type="EMBL" id="EHO62434.1"/>
    </source>
</evidence>
<dbReference type="STRING" id="742743.HMPREF9453_01559"/>
<name>H1D1S1_9FIRM</name>
<comment type="caution">
    <text evidence="1">The sequence shown here is derived from an EMBL/GenBank/DDBJ whole genome shotgun (WGS) entry which is preliminary data.</text>
</comment>
<dbReference type="AlphaFoldDB" id="H1D1S1"/>
<protein>
    <submittedName>
        <fullName evidence="1">Uncharacterized protein</fullName>
    </submittedName>
</protein>
<dbReference type="PATRIC" id="fig|742743.3.peg.1590"/>
<evidence type="ECO:0000313" key="2">
    <source>
        <dbReference type="Proteomes" id="UP000003277"/>
    </source>
</evidence>
<organism evidence="1 2">
    <name type="scientific">Dialister succinatiphilus YIT 11850</name>
    <dbReference type="NCBI Taxonomy" id="742743"/>
    <lineage>
        <taxon>Bacteria</taxon>
        <taxon>Bacillati</taxon>
        <taxon>Bacillota</taxon>
        <taxon>Negativicutes</taxon>
        <taxon>Veillonellales</taxon>
        <taxon>Veillonellaceae</taxon>
        <taxon>Dialister</taxon>
    </lineage>
</organism>
<dbReference type="OrthoDB" id="378694at2"/>
<dbReference type="Proteomes" id="UP000003277">
    <property type="component" value="Unassembled WGS sequence"/>
</dbReference>
<dbReference type="RefSeq" id="WP_008860053.1">
    <property type="nucleotide sequence ID" value="NZ_JH591188.1"/>
</dbReference>
<proteinExistence type="predicted"/>